<sequence length="102" mass="11463">MLLVRASFGLVVTSLSTSTRKASLLVCKWVPPRSGLQFAPIPPPNLLQLSCHPNNLLHFPIEQPEVLDACAYPQMFWHILLVAVWAAQVDKPYFRINPVFVP</sequence>
<reference evidence="1 2" key="1">
    <citation type="journal article" date="2018" name="Mol. Biol. Evol.">
        <title>Broad Genomic Sampling Reveals a Smut Pathogenic Ancestry of the Fungal Clade Ustilaginomycotina.</title>
        <authorList>
            <person name="Kijpornyongpan T."/>
            <person name="Mondo S.J."/>
            <person name="Barry K."/>
            <person name="Sandor L."/>
            <person name="Lee J."/>
            <person name="Lipzen A."/>
            <person name="Pangilinan J."/>
            <person name="LaButti K."/>
            <person name="Hainaut M."/>
            <person name="Henrissat B."/>
            <person name="Grigoriev I.V."/>
            <person name="Spatafora J.W."/>
            <person name="Aime M.C."/>
        </authorList>
    </citation>
    <scope>NUCLEOTIDE SEQUENCE [LARGE SCALE GENOMIC DNA]</scope>
    <source>
        <strain evidence="1 2">MCA 4658</strain>
    </source>
</reference>
<dbReference type="GeneID" id="37036568"/>
<accession>A0A316VQS0</accession>
<keyword evidence="2" id="KW-1185">Reference proteome</keyword>
<dbReference type="InParanoid" id="A0A316VQS0"/>
<dbReference type="Proteomes" id="UP000245783">
    <property type="component" value="Unassembled WGS sequence"/>
</dbReference>
<dbReference type="RefSeq" id="XP_025367117.1">
    <property type="nucleotide sequence ID" value="XM_025514698.1"/>
</dbReference>
<proteinExistence type="predicted"/>
<name>A0A316VQS0_9BASI</name>
<dbReference type="EMBL" id="KZ819436">
    <property type="protein sequence ID" value="PWN39957.1"/>
    <property type="molecule type" value="Genomic_DNA"/>
</dbReference>
<dbReference type="AlphaFoldDB" id="A0A316VQS0"/>
<organism evidence="1 2">
    <name type="scientific">Ceraceosorus guamensis</name>
    <dbReference type="NCBI Taxonomy" id="1522189"/>
    <lineage>
        <taxon>Eukaryota</taxon>
        <taxon>Fungi</taxon>
        <taxon>Dikarya</taxon>
        <taxon>Basidiomycota</taxon>
        <taxon>Ustilaginomycotina</taxon>
        <taxon>Exobasidiomycetes</taxon>
        <taxon>Ceraceosorales</taxon>
        <taxon>Ceraceosoraceae</taxon>
        <taxon>Ceraceosorus</taxon>
    </lineage>
</organism>
<protein>
    <submittedName>
        <fullName evidence="1">Uncharacterized protein</fullName>
    </submittedName>
</protein>
<evidence type="ECO:0000313" key="2">
    <source>
        <dbReference type="Proteomes" id="UP000245783"/>
    </source>
</evidence>
<gene>
    <name evidence="1" type="ORF">IE81DRAFT_326005</name>
</gene>
<evidence type="ECO:0000313" key="1">
    <source>
        <dbReference type="EMBL" id="PWN39957.1"/>
    </source>
</evidence>